<accession>A0A084WRS5</accession>
<dbReference type="AlphaFoldDB" id="A0A084WRS5"/>
<feature type="compositionally biased region" description="Basic and acidic residues" evidence="1">
    <location>
        <begin position="1"/>
        <end position="17"/>
    </location>
</feature>
<dbReference type="EMBL" id="KE525407">
    <property type="protein sequence ID" value="KFB52919.1"/>
    <property type="molecule type" value="Genomic_DNA"/>
</dbReference>
<organism evidence="2">
    <name type="scientific">Anopheles sinensis</name>
    <name type="common">Mosquito</name>
    <dbReference type="NCBI Taxonomy" id="74873"/>
    <lineage>
        <taxon>Eukaryota</taxon>
        <taxon>Metazoa</taxon>
        <taxon>Ecdysozoa</taxon>
        <taxon>Arthropoda</taxon>
        <taxon>Hexapoda</taxon>
        <taxon>Insecta</taxon>
        <taxon>Pterygota</taxon>
        <taxon>Neoptera</taxon>
        <taxon>Endopterygota</taxon>
        <taxon>Diptera</taxon>
        <taxon>Nematocera</taxon>
        <taxon>Culicoidea</taxon>
        <taxon>Culicidae</taxon>
        <taxon>Anophelinae</taxon>
        <taxon>Anopheles</taxon>
    </lineage>
</organism>
<dbReference type="EMBL" id="ATLV01026184">
    <property type="status" value="NOT_ANNOTATED_CDS"/>
    <property type="molecule type" value="Genomic_DNA"/>
</dbReference>
<name>A0A084WRS5_ANOSI</name>
<dbReference type="EnsemblMetazoa" id="ASIC021202-RA">
    <property type="protein sequence ID" value="ASIC021202-PA"/>
    <property type="gene ID" value="ASIC021202"/>
</dbReference>
<evidence type="ECO:0000313" key="3">
    <source>
        <dbReference type="EnsemblMetazoa" id="ASIC021202-PA"/>
    </source>
</evidence>
<sequence length="64" mass="7226">MMRKKEKESQPKPDQRAAKVRLAKGSKVYERSFTVTRLLGKVVRLVIVAGGWGRCIIKMGTSLH</sequence>
<evidence type="ECO:0000256" key="1">
    <source>
        <dbReference type="SAM" id="MobiDB-lite"/>
    </source>
</evidence>
<dbReference type="Proteomes" id="UP000030765">
    <property type="component" value="Unassembled WGS sequence"/>
</dbReference>
<dbReference type="VEuPathDB" id="VectorBase:ASIC021202"/>
<reference evidence="3" key="2">
    <citation type="submission" date="2020-05" db="UniProtKB">
        <authorList>
            <consortium name="EnsemblMetazoa"/>
        </authorList>
    </citation>
    <scope>IDENTIFICATION</scope>
</reference>
<reference evidence="2 4" key="1">
    <citation type="journal article" date="2014" name="BMC Genomics">
        <title>Genome sequence of Anopheles sinensis provides insight into genetics basis of mosquito competence for malaria parasites.</title>
        <authorList>
            <person name="Zhou D."/>
            <person name="Zhang D."/>
            <person name="Ding G."/>
            <person name="Shi L."/>
            <person name="Hou Q."/>
            <person name="Ye Y."/>
            <person name="Xu Y."/>
            <person name="Zhou H."/>
            <person name="Xiong C."/>
            <person name="Li S."/>
            <person name="Yu J."/>
            <person name="Hong S."/>
            <person name="Yu X."/>
            <person name="Zou P."/>
            <person name="Chen C."/>
            <person name="Chang X."/>
            <person name="Wang W."/>
            <person name="Lv Y."/>
            <person name="Sun Y."/>
            <person name="Ma L."/>
            <person name="Shen B."/>
            <person name="Zhu C."/>
        </authorList>
    </citation>
    <scope>NUCLEOTIDE SEQUENCE [LARGE SCALE GENOMIC DNA]</scope>
</reference>
<proteinExistence type="predicted"/>
<evidence type="ECO:0000313" key="4">
    <source>
        <dbReference type="Proteomes" id="UP000030765"/>
    </source>
</evidence>
<evidence type="ECO:0000313" key="2">
    <source>
        <dbReference type="EMBL" id="KFB52919.1"/>
    </source>
</evidence>
<protein>
    <submittedName>
        <fullName evidence="2 3">Uncharacterized protein</fullName>
    </submittedName>
</protein>
<keyword evidence="4" id="KW-1185">Reference proteome</keyword>
<feature type="region of interest" description="Disordered" evidence="1">
    <location>
        <begin position="1"/>
        <end position="20"/>
    </location>
</feature>
<gene>
    <name evidence="2" type="ORF">ZHAS_00021202</name>
</gene>